<dbReference type="EMBL" id="JAWDIQ010000001">
    <property type="protein sequence ID" value="MDY0407627.1"/>
    <property type="molecule type" value="Genomic_DNA"/>
</dbReference>
<reference evidence="2 3" key="1">
    <citation type="submission" date="2023-10" db="EMBL/GenBank/DDBJ databases">
        <title>Virgibacillus soli CC-YMP-6 genome.</title>
        <authorList>
            <person name="Miliotis G."/>
            <person name="Sengupta P."/>
            <person name="Hameed A."/>
            <person name="Chuvochina M."/>
            <person name="Mcdonagh F."/>
            <person name="Simpson A.C."/>
            <person name="Singh N.K."/>
            <person name="Rekha P.D."/>
            <person name="Raman K."/>
            <person name="Hugenholtz P."/>
            <person name="Venkateswaran K."/>
        </authorList>
    </citation>
    <scope>NUCLEOTIDE SEQUENCE [LARGE SCALE GENOMIC DNA]</scope>
    <source>
        <strain evidence="2 3">CC-YMP-6</strain>
    </source>
</reference>
<dbReference type="Pfam" id="PF12650">
    <property type="entry name" value="DUF3784"/>
    <property type="match status" value="1"/>
</dbReference>
<name>A0ABU5CMN3_9BACI</name>
<evidence type="ECO:0000313" key="3">
    <source>
        <dbReference type="Proteomes" id="UP001275315"/>
    </source>
</evidence>
<gene>
    <name evidence="2" type="ORF">RWD45_02135</name>
</gene>
<sequence length="243" mass="27880">MNPSKIIYIITMGWTLIIFGGITYLLTKKQEFILINGFDKRPEEEKQYLEESGYLTALGKVFKLSFWVFAVTFVLGLLPIPYAFEISISLFIVILLFGLVWVQRFEVPHKRKKMTWIMSSIAVGTVAFIGGISALGYMDNGFIVEDGKFEITGMYGVEWKLSDIDEVEMFDTLPEIISKTDGFATSNLLKGKFILEKPYKKGRLFIQNRDAPILCVTKGKDHIFISRKDPEETLQIYKKLQEK</sequence>
<evidence type="ECO:0000256" key="1">
    <source>
        <dbReference type="SAM" id="Phobius"/>
    </source>
</evidence>
<proteinExistence type="predicted"/>
<feature type="transmembrane region" description="Helical" evidence="1">
    <location>
        <begin position="114"/>
        <end position="138"/>
    </location>
</feature>
<accession>A0ABU5CMN3</accession>
<evidence type="ECO:0000313" key="2">
    <source>
        <dbReference type="EMBL" id="MDY0407627.1"/>
    </source>
</evidence>
<dbReference type="InterPro" id="IPR017259">
    <property type="entry name" value="UCP037672"/>
</dbReference>
<keyword evidence="3" id="KW-1185">Reference proteome</keyword>
<dbReference type="Proteomes" id="UP001275315">
    <property type="component" value="Unassembled WGS sequence"/>
</dbReference>
<keyword evidence="1" id="KW-0812">Transmembrane</keyword>
<feature type="transmembrane region" description="Helical" evidence="1">
    <location>
        <begin position="6"/>
        <end position="26"/>
    </location>
</feature>
<dbReference type="RefSeq" id="WP_320378426.1">
    <property type="nucleotide sequence ID" value="NZ_JAWDIQ010000001.1"/>
</dbReference>
<organism evidence="2 3">
    <name type="scientific">Paracerasibacillus soli</name>
    <dbReference type="NCBI Taxonomy" id="480284"/>
    <lineage>
        <taxon>Bacteria</taxon>
        <taxon>Bacillati</taxon>
        <taxon>Bacillota</taxon>
        <taxon>Bacilli</taxon>
        <taxon>Bacillales</taxon>
        <taxon>Bacillaceae</taxon>
        <taxon>Paracerasibacillus</taxon>
    </lineage>
</organism>
<feature type="transmembrane region" description="Helical" evidence="1">
    <location>
        <begin position="86"/>
        <end position="102"/>
    </location>
</feature>
<protein>
    <submittedName>
        <fullName evidence="2">DUF3784 domain-containing protein</fullName>
    </submittedName>
</protein>
<keyword evidence="1" id="KW-1133">Transmembrane helix</keyword>
<comment type="caution">
    <text evidence="2">The sequence shown here is derived from an EMBL/GenBank/DDBJ whole genome shotgun (WGS) entry which is preliminary data.</text>
</comment>
<keyword evidence="1" id="KW-0472">Membrane</keyword>